<dbReference type="Pfam" id="PF02204">
    <property type="entry name" value="VPS9"/>
    <property type="match status" value="1"/>
</dbReference>
<evidence type="ECO:0000256" key="3">
    <source>
        <dbReference type="ARBA" id="ARBA00022833"/>
    </source>
</evidence>
<dbReference type="SMART" id="SM00259">
    <property type="entry name" value="ZnF_A20"/>
    <property type="match status" value="1"/>
</dbReference>
<gene>
    <name evidence="9" type="primary">LOC113520926</name>
</gene>
<dbReference type="InterPro" id="IPR003123">
    <property type="entry name" value="VPS9"/>
</dbReference>
<dbReference type="SMART" id="SM00167">
    <property type="entry name" value="VPS9"/>
    <property type="match status" value="1"/>
</dbReference>
<dbReference type="InterPro" id="IPR041545">
    <property type="entry name" value="DUF5601"/>
</dbReference>
<name>A0ABM3N5E0_GALME</name>
<accession>A0ABM3N5E0</accession>
<keyword evidence="8" id="KW-1185">Reference proteome</keyword>
<feature type="region of interest" description="Disordered" evidence="5">
    <location>
        <begin position="718"/>
        <end position="779"/>
    </location>
</feature>
<evidence type="ECO:0000313" key="8">
    <source>
        <dbReference type="Proteomes" id="UP001652740"/>
    </source>
</evidence>
<dbReference type="PANTHER" id="PTHR23101:SF122">
    <property type="entry name" value="RABAPTIN-5-ASSOCIATED EXCHANGE FACTOR FOR RAB5"/>
    <property type="match status" value="1"/>
</dbReference>
<dbReference type="Gene3D" id="1.20.5.4770">
    <property type="match status" value="1"/>
</dbReference>
<dbReference type="SUPFAM" id="SSF109993">
    <property type="entry name" value="VPS9 domain"/>
    <property type="match status" value="1"/>
</dbReference>
<feature type="domain" description="VPS9" evidence="7">
    <location>
        <begin position="269"/>
        <end position="411"/>
    </location>
</feature>
<dbReference type="Pfam" id="PF01754">
    <property type="entry name" value="zf-A20"/>
    <property type="match status" value="1"/>
</dbReference>
<dbReference type="PROSITE" id="PS51036">
    <property type="entry name" value="ZF_A20"/>
    <property type="match status" value="1"/>
</dbReference>
<evidence type="ECO:0000256" key="1">
    <source>
        <dbReference type="ARBA" id="ARBA00022723"/>
    </source>
</evidence>
<feature type="compositionally biased region" description="Polar residues" evidence="5">
    <location>
        <begin position="535"/>
        <end position="562"/>
    </location>
</feature>
<feature type="domain" description="A20-type" evidence="6">
    <location>
        <begin position="49"/>
        <end position="83"/>
    </location>
</feature>
<keyword evidence="3" id="KW-0862">Zinc</keyword>
<feature type="compositionally biased region" description="Polar residues" evidence="5">
    <location>
        <begin position="733"/>
        <end position="754"/>
    </location>
</feature>
<evidence type="ECO:0000313" key="9">
    <source>
        <dbReference type="RefSeq" id="XP_052758784.1"/>
    </source>
</evidence>
<dbReference type="InterPro" id="IPR002653">
    <property type="entry name" value="Znf_A20"/>
</dbReference>
<protein>
    <submittedName>
        <fullName evidence="9">Rab5 GDP/GTP exchange factor isoform X1</fullName>
    </submittedName>
</protein>
<evidence type="ECO:0000256" key="2">
    <source>
        <dbReference type="ARBA" id="ARBA00022771"/>
    </source>
</evidence>
<evidence type="ECO:0000259" key="7">
    <source>
        <dbReference type="PROSITE" id="PS51205"/>
    </source>
</evidence>
<organism evidence="8 9">
    <name type="scientific">Galleria mellonella</name>
    <name type="common">Greater wax moth</name>
    <dbReference type="NCBI Taxonomy" id="7137"/>
    <lineage>
        <taxon>Eukaryota</taxon>
        <taxon>Metazoa</taxon>
        <taxon>Ecdysozoa</taxon>
        <taxon>Arthropoda</taxon>
        <taxon>Hexapoda</taxon>
        <taxon>Insecta</taxon>
        <taxon>Pterygota</taxon>
        <taxon>Neoptera</taxon>
        <taxon>Endopterygota</taxon>
        <taxon>Lepidoptera</taxon>
        <taxon>Glossata</taxon>
        <taxon>Ditrysia</taxon>
        <taxon>Pyraloidea</taxon>
        <taxon>Pyralidae</taxon>
        <taxon>Galleriinae</taxon>
        <taxon>Galleria</taxon>
    </lineage>
</organism>
<dbReference type="RefSeq" id="XP_052758784.1">
    <property type="nucleotide sequence ID" value="XM_052902824.1"/>
</dbReference>
<dbReference type="PANTHER" id="PTHR23101">
    <property type="entry name" value="RAB GDP/GTP EXCHANGE FACTOR"/>
    <property type="match status" value="1"/>
</dbReference>
<dbReference type="InterPro" id="IPR045046">
    <property type="entry name" value="Vps9-like"/>
</dbReference>
<feature type="region of interest" description="Disordered" evidence="5">
    <location>
        <begin position="82"/>
        <end position="104"/>
    </location>
</feature>
<feature type="region of interest" description="Disordered" evidence="5">
    <location>
        <begin position="515"/>
        <end position="569"/>
    </location>
</feature>
<dbReference type="PROSITE" id="PS51205">
    <property type="entry name" value="VPS9"/>
    <property type="match status" value="1"/>
</dbReference>
<proteinExistence type="predicted"/>
<feature type="region of interest" description="Disordered" evidence="5">
    <location>
        <begin position="141"/>
        <end position="161"/>
    </location>
</feature>
<keyword evidence="2" id="KW-0863">Zinc-finger</keyword>
<dbReference type="SUPFAM" id="SSF57716">
    <property type="entry name" value="Glucocorticoid receptor-like (DNA-binding domain)"/>
    <property type="match status" value="1"/>
</dbReference>
<dbReference type="Pfam" id="PF18151">
    <property type="entry name" value="DUF5601"/>
    <property type="match status" value="1"/>
</dbReference>
<evidence type="ECO:0000256" key="5">
    <source>
        <dbReference type="SAM" id="MobiDB-lite"/>
    </source>
</evidence>
<sequence length="779" mass="87709">MSIGIILCQYGKDCQDQELTSLSGKLERNKYTDYLYSDQHFLMPLLRFEQSDLKCKNGCDYFGNPQWQGYCSKCHREQMSRQRRAEKASSATLPKPEQKKADHGLKLTARSSFSKFEEKRQRQSETLKKANLLKFTVFKKSSTDDHDHTPEKRPPEFKIPSMVNDGMKQDFRARFPNLPPQVDRDSRVFVHTFIMDVMKCASVMTVDELSERVQRQYQRFMKHMDTSQHFANVEPDTKEQLMDFVEKHAMTYLHDLPSIVFSPIGTDDERADRAMSERIQQLSWVGERHLECKLDRNSASCRQLLYKAISELLSMDSAASPGGKLRQVRRCCRHVLALCGRDGAPASADDLLPALIFTVLKANPPRLVSNINFVTRFCNAQRLMTGEGGYYFTNLCCAVSFIENLTAESLNMDKKEFDCYMAMPASIGGSSWAAALLLCGVEREANEQRAAAQKAREQLQDLQHRADRLAADSHSFEEQISKKVQDVLSKTPLEIKPRRELPRIGKLREISSTPLIDLDTSTSEDTRPLQDVTDSRQPSQSNGNAFIQDSQVEPQTQSSKPVTATEDTEKLNILGFEVIDKPSPTKSPQTIDQPWDLKQTSSLELLTPSPLGYTPFDSRSIDELMTPDEFGADHLAPGLGNINYDIDLSDFSGDNSIAEDAPKPEAKDPFSPDVLKKQMFDPFAPQPQPESLNSILEKFDEFSLTYTGNKTLDPFEIVHRGADPFSPPGFTGSLPQNSSRDPFSPVQNESTSILDHNESPTAASLLPSPLQPQSSEKPS</sequence>
<dbReference type="InterPro" id="IPR037191">
    <property type="entry name" value="VPS9_dom_sf"/>
</dbReference>
<dbReference type="Gene3D" id="1.20.1050.80">
    <property type="entry name" value="VPS9 domain"/>
    <property type="match status" value="1"/>
</dbReference>
<feature type="coiled-coil region" evidence="4">
    <location>
        <begin position="442"/>
        <end position="479"/>
    </location>
</feature>
<keyword evidence="1" id="KW-0479">Metal-binding</keyword>
<keyword evidence="4" id="KW-0175">Coiled coil</keyword>
<evidence type="ECO:0000259" key="6">
    <source>
        <dbReference type="PROSITE" id="PS51036"/>
    </source>
</evidence>
<dbReference type="Proteomes" id="UP001652740">
    <property type="component" value="Unplaced"/>
</dbReference>
<feature type="compositionally biased region" description="Basic and acidic residues" evidence="5">
    <location>
        <begin position="141"/>
        <end position="156"/>
    </location>
</feature>
<feature type="compositionally biased region" description="Low complexity" evidence="5">
    <location>
        <begin position="759"/>
        <end position="779"/>
    </location>
</feature>
<dbReference type="Gene3D" id="1.10.246.120">
    <property type="match status" value="1"/>
</dbReference>
<evidence type="ECO:0000256" key="4">
    <source>
        <dbReference type="SAM" id="Coils"/>
    </source>
</evidence>
<dbReference type="GeneID" id="113520926"/>
<reference evidence="9" key="1">
    <citation type="submission" date="2025-08" db="UniProtKB">
        <authorList>
            <consortium name="RefSeq"/>
        </authorList>
    </citation>
    <scope>IDENTIFICATION</scope>
    <source>
        <tissue evidence="9">Whole larvae</tissue>
    </source>
</reference>